<keyword evidence="2" id="KW-1185">Reference proteome</keyword>
<reference evidence="1 2" key="1">
    <citation type="submission" date="2020-08" db="EMBL/GenBank/DDBJ databases">
        <title>Genome public.</title>
        <authorList>
            <person name="Liu C."/>
            <person name="Sun Q."/>
        </authorList>
    </citation>
    <scope>NUCLEOTIDE SEQUENCE [LARGE SCALE GENOMIC DNA]</scope>
    <source>
        <strain evidence="1 2">BX0805</strain>
    </source>
</reference>
<evidence type="ECO:0000313" key="1">
    <source>
        <dbReference type="EMBL" id="MBC5753044.1"/>
    </source>
</evidence>
<evidence type="ECO:0000313" key="2">
    <source>
        <dbReference type="Proteomes" id="UP000621540"/>
    </source>
</evidence>
<organism evidence="1 2">
    <name type="scientific">Roseburia yibonii</name>
    <dbReference type="NCBI Taxonomy" id="2763063"/>
    <lineage>
        <taxon>Bacteria</taxon>
        <taxon>Bacillati</taxon>
        <taxon>Bacillota</taxon>
        <taxon>Clostridia</taxon>
        <taxon>Lachnospirales</taxon>
        <taxon>Lachnospiraceae</taxon>
        <taxon>Roseburia</taxon>
    </lineage>
</organism>
<protein>
    <submittedName>
        <fullName evidence="1">Catalase</fullName>
    </submittedName>
</protein>
<dbReference type="EMBL" id="JACOQH010000002">
    <property type="protein sequence ID" value="MBC5753044.1"/>
    <property type="molecule type" value="Genomic_DNA"/>
</dbReference>
<gene>
    <name evidence="1" type="ORF">H8Z76_03215</name>
</gene>
<name>A0ABR7I812_9FIRM</name>
<proteinExistence type="predicted"/>
<dbReference type="Proteomes" id="UP000621540">
    <property type="component" value="Unassembled WGS sequence"/>
</dbReference>
<dbReference type="RefSeq" id="WP_147618152.1">
    <property type="nucleotide sequence ID" value="NZ_JACOQH010000002.1"/>
</dbReference>
<dbReference type="Pfam" id="PF18907">
    <property type="entry name" value="DUF5662"/>
    <property type="match status" value="1"/>
</dbReference>
<dbReference type="InterPro" id="IPR043721">
    <property type="entry name" value="DUF5662"/>
</dbReference>
<sequence length="188" mass="22174">MKAWKHFCTITHHKYLVMKGCFRVGLYRQGLLHDLSKYSPTEFLVGCRYYQGNRSPNNAEREVKGYSSAWLHHKGRNKHHMEYWIDYGVPDKEGPHKGENKGLEGMKMPINYVVEMFIDRVAASKNYQKEKYIDRSALEYYEQGKKCHILHPDTQRLLELLLHMLAEEGEDKTFAFIKNEVLKGKISY</sequence>
<accession>A0ABR7I812</accession>
<comment type="caution">
    <text evidence="1">The sequence shown here is derived from an EMBL/GenBank/DDBJ whole genome shotgun (WGS) entry which is preliminary data.</text>
</comment>